<protein>
    <submittedName>
        <fullName evidence="3">Unannotated protein</fullName>
    </submittedName>
</protein>
<evidence type="ECO:0000313" key="4">
    <source>
        <dbReference type="EMBL" id="CAB4637190.1"/>
    </source>
</evidence>
<evidence type="ECO:0000256" key="1">
    <source>
        <dbReference type="SAM" id="MobiDB-lite"/>
    </source>
</evidence>
<keyword evidence="2" id="KW-1133">Transmembrane helix</keyword>
<feature type="transmembrane region" description="Helical" evidence="2">
    <location>
        <begin position="6"/>
        <end position="26"/>
    </location>
</feature>
<dbReference type="AlphaFoldDB" id="A0A6J6FH77"/>
<accession>A0A6J6FH77</accession>
<reference evidence="3" key="1">
    <citation type="submission" date="2020-05" db="EMBL/GenBank/DDBJ databases">
        <authorList>
            <person name="Chiriac C."/>
            <person name="Salcher M."/>
            <person name="Ghai R."/>
            <person name="Kavagutti S V."/>
        </authorList>
    </citation>
    <scope>NUCLEOTIDE SEQUENCE</scope>
</reference>
<keyword evidence="2" id="KW-0472">Membrane</keyword>
<organism evidence="3">
    <name type="scientific">freshwater metagenome</name>
    <dbReference type="NCBI Taxonomy" id="449393"/>
    <lineage>
        <taxon>unclassified sequences</taxon>
        <taxon>metagenomes</taxon>
        <taxon>ecological metagenomes</taxon>
    </lineage>
</organism>
<gene>
    <name evidence="3" type="ORF">UFOPK1755_00891</name>
    <name evidence="4" type="ORF">UFOPK2155_00254</name>
</gene>
<evidence type="ECO:0000256" key="2">
    <source>
        <dbReference type="SAM" id="Phobius"/>
    </source>
</evidence>
<sequence length="55" mass="6200">MKDLLPIAISAVVIGAIVIFLSRHFSLSSRYERKPKVHTPWSAQDHGIDPTDEQK</sequence>
<evidence type="ECO:0000313" key="3">
    <source>
        <dbReference type="EMBL" id="CAB4587089.1"/>
    </source>
</evidence>
<proteinExistence type="predicted"/>
<name>A0A6J6FH77_9ZZZZ</name>
<keyword evidence="2" id="KW-0812">Transmembrane</keyword>
<dbReference type="EMBL" id="CAEZVX010000015">
    <property type="protein sequence ID" value="CAB4637190.1"/>
    <property type="molecule type" value="Genomic_DNA"/>
</dbReference>
<feature type="compositionally biased region" description="Basic and acidic residues" evidence="1">
    <location>
        <begin position="46"/>
        <end position="55"/>
    </location>
</feature>
<dbReference type="EMBL" id="CAEZTX010000113">
    <property type="protein sequence ID" value="CAB4587089.1"/>
    <property type="molecule type" value="Genomic_DNA"/>
</dbReference>
<feature type="region of interest" description="Disordered" evidence="1">
    <location>
        <begin position="33"/>
        <end position="55"/>
    </location>
</feature>